<dbReference type="GO" id="GO:0016740">
    <property type="term" value="F:transferase activity"/>
    <property type="evidence" value="ECO:0007669"/>
    <property type="project" value="UniProtKB-KW"/>
</dbReference>
<dbReference type="SUPFAM" id="SSF52402">
    <property type="entry name" value="Adenine nucleotide alpha hydrolases-like"/>
    <property type="match status" value="1"/>
</dbReference>
<evidence type="ECO:0000313" key="2">
    <source>
        <dbReference type="Proteomes" id="UP000001661"/>
    </source>
</evidence>
<sequence>MTDKKVMVAMSGGVDSSLTAALLNFSLTKELIDDKL</sequence>
<dbReference type="Gene3D" id="3.40.50.620">
    <property type="entry name" value="HUPs"/>
    <property type="match status" value="1"/>
</dbReference>
<keyword evidence="2" id="KW-1185">Reference proteome</keyword>
<dbReference type="InterPro" id="IPR014729">
    <property type="entry name" value="Rossmann-like_a/b/a_fold"/>
</dbReference>
<dbReference type="STRING" id="574087.Acear_0731"/>
<dbReference type="eggNOG" id="COG0482">
    <property type="taxonomic scope" value="Bacteria"/>
</dbReference>
<organism evidence="1 2">
    <name type="scientific">Acetohalobium arabaticum (strain ATCC 49924 / DSM 5501 / Z-7288)</name>
    <dbReference type="NCBI Taxonomy" id="574087"/>
    <lineage>
        <taxon>Bacteria</taxon>
        <taxon>Bacillati</taxon>
        <taxon>Bacillota</taxon>
        <taxon>Clostridia</taxon>
        <taxon>Halanaerobiales</taxon>
        <taxon>Halobacteroidaceae</taxon>
        <taxon>Acetohalobium</taxon>
    </lineage>
</organism>
<dbReference type="AlphaFoldDB" id="D9QVL2"/>
<accession>D9QVL2</accession>
<dbReference type="KEGG" id="aar:Acear_0731"/>
<dbReference type="EMBL" id="CP002105">
    <property type="protein sequence ID" value="ADL12271.1"/>
    <property type="molecule type" value="Genomic_DNA"/>
</dbReference>
<dbReference type="HOGENOM" id="CLU_3353993_0_0_9"/>
<dbReference type="Proteomes" id="UP000001661">
    <property type="component" value="Chromosome"/>
</dbReference>
<gene>
    <name evidence="1" type="ordered locus">Acear_0731</name>
</gene>
<keyword evidence="1" id="KW-0808">Transferase</keyword>
<proteinExistence type="predicted"/>
<protein>
    <submittedName>
        <fullName evidence="1">tRNA methyl transferase</fullName>
    </submittedName>
</protein>
<dbReference type="Pfam" id="PF03054">
    <property type="entry name" value="tRNA_Me_trans"/>
    <property type="match status" value="1"/>
</dbReference>
<name>D9QVL2_ACEAZ</name>
<evidence type="ECO:0000313" key="1">
    <source>
        <dbReference type="EMBL" id="ADL12271.1"/>
    </source>
</evidence>
<reference evidence="1 2" key="1">
    <citation type="journal article" date="2010" name="Stand. Genomic Sci.">
        <title>Complete genome sequence of Acetohalobium arabaticum type strain (Z-7288).</title>
        <authorList>
            <person name="Sikorski J."/>
            <person name="Lapidus A."/>
            <person name="Chertkov O."/>
            <person name="Lucas S."/>
            <person name="Copeland A."/>
            <person name="Glavina Del Rio T."/>
            <person name="Nolan M."/>
            <person name="Tice H."/>
            <person name="Cheng J.F."/>
            <person name="Han C."/>
            <person name="Brambilla E."/>
            <person name="Pitluck S."/>
            <person name="Liolios K."/>
            <person name="Ivanova N."/>
            <person name="Mavromatis K."/>
            <person name="Mikhailova N."/>
            <person name="Pati A."/>
            <person name="Bruce D."/>
            <person name="Detter C."/>
            <person name="Tapia R."/>
            <person name="Goodwin L."/>
            <person name="Chen A."/>
            <person name="Palaniappan K."/>
            <person name="Land M."/>
            <person name="Hauser L."/>
            <person name="Chang Y.J."/>
            <person name="Jeffries C.D."/>
            <person name="Rohde M."/>
            <person name="Goker M."/>
            <person name="Spring S."/>
            <person name="Woyke T."/>
            <person name="Bristow J."/>
            <person name="Eisen J.A."/>
            <person name="Markowitz V."/>
            <person name="Hugenholtz P."/>
            <person name="Kyrpides N.C."/>
            <person name="Klenk H.P."/>
        </authorList>
    </citation>
    <scope>NUCLEOTIDE SEQUENCE [LARGE SCALE GENOMIC DNA]</scope>
    <source>
        <strain evidence="2">ATCC 49924 / DSM 5501 / Z-7288</strain>
    </source>
</reference>
<dbReference type="RefSeq" id="WP_013277717.1">
    <property type="nucleotide sequence ID" value="NC_014378.1"/>
</dbReference>